<dbReference type="EMBL" id="AP027266">
    <property type="protein sequence ID" value="BDW85606.1"/>
    <property type="molecule type" value="Genomic_DNA"/>
</dbReference>
<keyword evidence="5 6" id="KW-0472">Membrane</keyword>
<name>A0AA48KMY3_9RHOB</name>
<comment type="subcellular location">
    <subcellularLocation>
        <location evidence="1">Cell membrane</location>
        <topology evidence="1">Multi-pass membrane protein</topology>
    </subcellularLocation>
</comment>
<keyword evidence="2" id="KW-1003">Cell membrane</keyword>
<sequence length="179" mass="19803">MTRHPVWDPFIRLFHWALVAGFAANALFTDDESTLHEWVGYAVVGLIAARLIWGLIGPRHARFADFLPSPRAALQQVQDIATGRHRVYLGHTPLGALMILNLLLTILLIGATGYMMTTNAFWGVEWVEEAHEVLVGWAEISVLVHIAAVIWESFRTGVNLPQAMISGVKSVPDDATIVK</sequence>
<accession>A0AA48KMY3</accession>
<evidence type="ECO:0000259" key="7">
    <source>
        <dbReference type="Pfam" id="PF01292"/>
    </source>
</evidence>
<evidence type="ECO:0000256" key="4">
    <source>
        <dbReference type="ARBA" id="ARBA00022989"/>
    </source>
</evidence>
<evidence type="ECO:0000313" key="8">
    <source>
        <dbReference type="EMBL" id="BDW85606.1"/>
    </source>
</evidence>
<dbReference type="KEGG" id="rmai:MACH21_17830"/>
<dbReference type="Proteomes" id="UP001337723">
    <property type="component" value="Chromosome"/>
</dbReference>
<reference evidence="8 9" key="1">
    <citation type="submission" date="2023-01" db="EMBL/GenBank/DDBJ databases">
        <title>Complete genome sequence of Roseicyclus marinus strain Dej080120_10.</title>
        <authorList>
            <person name="Ueki S."/>
            <person name="Maruyama F."/>
        </authorList>
    </citation>
    <scope>NUCLEOTIDE SEQUENCE [LARGE SCALE GENOMIC DNA]</scope>
    <source>
        <strain evidence="8 9">Dej080120_10</strain>
    </source>
</reference>
<evidence type="ECO:0000256" key="5">
    <source>
        <dbReference type="ARBA" id="ARBA00023136"/>
    </source>
</evidence>
<organism evidence="8 9">
    <name type="scientific">Roseicyclus marinus</name>
    <dbReference type="NCBI Taxonomy" id="2161673"/>
    <lineage>
        <taxon>Bacteria</taxon>
        <taxon>Pseudomonadati</taxon>
        <taxon>Pseudomonadota</taxon>
        <taxon>Alphaproteobacteria</taxon>
        <taxon>Rhodobacterales</taxon>
        <taxon>Roseobacteraceae</taxon>
        <taxon>Roseicyclus</taxon>
    </lineage>
</organism>
<keyword evidence="3 6" id="KW-0812">Transmembrane</keyword>
<keyword evidence="4 6" id="KW-1133">Transmembrane helix</keyword>
<dbReference type="PANTHER" id="PTHR30485">
    <property type="entry name" value="NI/FE-HYDROGENASE 1 B-TYPE CYTOCHROME SUBUNIT"/>
    <property type="match status" value="1"/>
</dbReference>
<evidence type="ECO:0000256" key="1">
    <source>
        <dbReference type="ARBA" id="ARBA00004651"/>
    </source>
</evidence>
<feature type="transmembrane region" description="Helical" evidence="6">
    <location>
        <begin position="38"/>
        <end position="56"/>
    </location>
</feature>
<dbReference type="Pfam" id="PF01292">
    <property type="entry name" value="Ni_hydr_CYTB"/>
    <property type="match status" value="1"/>
</dbReference>
<dbReference type="InterPro" id="IPR051542">
    <property type="entry name" value="Hydrogenase_cytochrome"/>
</dbReference>
<feature type="domain" description="Cytochrome b561 bacterial/Ni-hydrogenase" evidence="7">
    <location>
        <begin position="6"/>
        <end position="167"/>
    </location>
</feature>
<gene>
    <name evidence="8" type="ORF">MACH21_17830</name>
</gene>
<dbReference type="RefSeq" id="WP_338271417.1">
    <property type="nucleotide sequence ID" value="NZ_AP027266.1"/>
</dbReference>
<dbReference type="InterPro" id="IPR016174">
    <property type="entry name" value="Di-haem_cyt_TM"/>
</dbReference>
<proteinExistence type="predicted"/>
<evidence type="ECO:0000313" key="9">
    <source>
        <dbReference type="Proteomes" id="UP001337723"/>
    </source>
</evidence>
<keyword evidence="9" id="KW-1185">Reference proteome</keyword>
<dbReference type="InterPro" id="IPR011577">
    <property type="entry name" value="Cyt_b561_bac/Ni-Hgenase"/>
</dbReference>
<dbReference type="GO" id="GO:0005886">
    <property type="term" value="C:plasma membrane"/>
    <property type="evidence" value="ECO:0007669"/>
    <property type="project" value="UniProtKB-SubCell"/>
</dbReference>
<dbReference type="AlphaFoldDB" id="A0AA48KMY3"/>
<dbReference type="Gene3D" id="1.20.950.20">
    <property type="entry name" value="Transmembrane di-heme cytochromes, Chain C"/>
    <property type="match status" value="1"/>
</dbReference>
<dbReference type="GO" id="GO:0020037">
    <property type="term" value="F:heme binding"/>
    <property type="evidence" value="ECO:0007669"/>
    <property type="project" value="TreeGrafter"/>
</dbReference>
<dbReference type="GO" id="GO:0022904">
    <property type="term" value="P:respiratory electron transport chain"/>
    <property type="evidence" value="ECO:0007669"/>
    <property type="project" value="InterPro"/>
</dbReference>
<evidence type="ECO:0000256" key="3">
    <source>
        <dbReference type="ARBA" id="ARBA00022692"/>
    </source>
</evidence>
<evidence type="ECO:0000256" key="6">
    <source>
        <dbReference type="SAM" id="Phobius"/>
    </source>
</evidence>
<dbReference type="PANTHER" id="PTHR30485:SF2">
    <property type="entry name" value="BLL0597 PROTEIN"/>
    <property type="match status" value="1"/>
</dbReference>
<protein>
    <submittedName>
        <fullName evidence="8">Cytochrome b561</fullName>
    </submittedName>
</protein>
<evidence type="ECO:0000256" key="2">
    <source>
        <dbReference type="ARBA" id="ARBA00022475"/>
    </source>
</evidence>
<dbReference type="SUPFAM" id="SSF81342">
    <property type="entry name" value="Transmembrane di-heme cytochromes"/>
    <property type="match status" value="1"/>
</dbReference>
<dbReference type="GO" id="GO:0009055">
    <property type="term" value="F:electron transfer activity"/>
    <property type="evidence" value="ECO:0007669"/>
    <property type="project" value="InterPro"/>
</dbReference>
<feature type="transmembrane region" description="Helical" evidence="6">
    <location>
        <begin position="94"/>
        <end position="114"/>
    </location>
</feature>